<keyword evidence="3" id="KW-1185">Reference proteome</keyword>
<evidence type="ECO:0000313" key="3">
    <source>
        <dbReference type="Proteomes" id="UP000824890"/>
    </source>
</evidence>
<reference evidence="2 3" key="1">
    <citation type="submission" date="2021-05" db="EMBL/GenBank/DDBJ databases">
        <title>Genome Assembly of Synthetic Allotetraploid Brassica napus Reveals Homoeologous Exchanges between Subgenomes.</title>
        <authorList>
            <person name="Davis J.T."/>
        </authorList>
    </citation>
    <scope>NUCLEOTIDE SEQUENCE [LARGE SCALE GENOMIC DNA]</scope>
    <source>
        <strain evidence="3">cv. Da-Ae</strain>
        <tissue evidence="2">Seedling</tissue>
    </source>
</reference>
<name>A0ABQ7Y8S1_BRANA</name>
<sequence length="69" mass="8017">MKLVMFISFLLVLSLCSSGLKEGDEVAENKVEELYGHKMMDYPGPHPDPRDNPHLRLHLRTKKTLWKIL</sequence>
<evidence type="ECO:0000313" key="2">
    <source>
        <dbReference type="EMBL" id="KAH0864579.1"/>
    </source>
</evidence>
<evidence type="ECO:0000256" key="1">
    <source>
        <dbReference type="SAM" id="SignalP"/>
    </source>
</evidence>
<accession>A0ABQ7Y8S1</accession>
<organism evidence="2 3">
    <name type="scientific">Brassica napus</name>
    <name type="common">Rape</name>
    <dbReference type="NCBI Taxonomy" id="3708"/>
    <lineage>
        <taxon>Eukaryota</taxon>
        <taxon>Viridiplantae</taxon>
        <taxon>Streptophyta</taxon>
        <taxon>Embryophyta</taxon>
        <taxon>Tracheophyta</taxon>
        <taxon>Spermatophyta</taxon>
        <taxon>Magnoliopsida</taxon>
        <taxon>eudicotyledons</taxon>
        <taxon>Gunneridae</taxon>
        <taxon>Pentapetalae</taxon>
        <taxon>rosids</taxon>
        <taxon>malvids</taxon>
        <taxon>Brassicales</taxon>
        <taxon>Brassicaceae</taxon>
        <taxon>Brassiceae</taxon>
        <taxon>Brassica</taxon>
    </lineage>
</organism>
<comment type="caution">
    <text evidence="2">The sequence shown here is derived from an EMBL/GenBank/DDBJ whole genome shotgun (WGS) entry which is preliminary data.</text>
</comment>
<protein>
    <submittedName>
        <fullName evidence="2">Uncharacterized protein</fullName>
    </submittedName>
</protein>
<proteinExistence type="predicted"/>
<keyword evidence="1" id="KW-0732">Signal</keyword>
<gene>
    <name evidence="2" type="ORF">HID58_081790</name>
</gene>
<dbReference type="Proteomes" id="UP000824890">
    <property type="component" value="Unassembled WGS sequence"/>
</dbReference>
<feature type="signal peptide" evidence="1">
    <location>
        <begin position="1"/>
        <end position="19"/>
    </location>
</feature>
<dbReference type="EMBL" id="JAGKQM010000018">
    <property type="protein sequence ID" value="KAH0864579.1"/>
    <property type="molecule type" value="Genomic_DNA"/>
</dbReference>
<feature type="chain" id="PRO_5046538046" evidence="1">
    <location>
        <begin position="20"/>
        <end position="69"/>
    </location>
</feature>